<name>A0ACC1HWP2_9FUNG</name>
<dbReference type="EMBL" id="JANBPG010003836">
    <property type="protein sequence ID" value="KAJ1878900.1"/>
    <property type="molecule type" value="Genomic_DNA"/>
</dbReference>
<proteinExistence type="predicted"/>
<comment type="caution">
    <text evidence="1">The sequence shown here is derived from an EMBL/GenBank/DDBJ whole genome shotgun (WGS) entry which is preliminary data.</text>
</comment>
<feature type="non-terminal residue" evidence="1">
    <location>
        <position position="471"/>
    </location>
</feature>
<organism evidence="1 2">
    <name type="scientific">Kickxella alabastrina</name>
    <dbReference type="NCBI Taxonomy" id="61397"/>
    <lineage>
        <taxon>Eukaryota</taxon>
        <taxon>Fungi</taxon>
        <taxon>Fungi incertae sedis</taxon>
        <taxon>Zoopagomycota</taxon>
        <taxon>Kickxellomycotina</taxon>
        <taxon>Kickxellomycetes</taxon>
        <taxon>Kickxellales</taxon>
        <taxon>Kickxellaceae</taxon>
        <taxon>Kickxella</taxon>
    </lineage>
</organism>
<dbReference type="Proteomes" id="UP001150581">
    <property type="component" value="Unassembled WGS sequence"/>
</dbReference>
<accession>A0ACC1HWP2</accession>
<evidence type="ECO:0000313" key="2">
    <source>
        <dbReference type="Proteomes" id="UP001150581"/>
    </source>
</evidence>
<gene>
    <name evidence="1" type="primary">DNF3_3</name>
    <name evidence="1" type="ORF">LPJ66_011800</name>
</gene>
<evidence type="ECO:0000313" key="1">
    <source>
        <dbReference type="EMBL" id="KAJ1878900.1"/>
    </source>
</evidence>
<protein>
    <submittedName>
        <fullName evidence="1">Drs2 neo1 protein</fullName>
    </submittedName>
</protein>
<reference evidence="1" key="1">
    <citation type="submission" date="2022-07" db="EMBL/GenBank/DDBJ databases">
        <title>Phylogenomic reconstructions and comparative analyses of Kickxellomycotina fungi.</title>
        <authorList>
            <person name="Reynolds N.K."/>
            <person name="Stajich J.E."/>
            <person name="Barry K."/>
            <person name="Grigoriev I.V."/>
            <person name="Crous P."/>
            <person name="Smith M.E."/>
        </authorList>
    </citation>
    <scope>NUCLEOTIDE SEQUENCE</scope>
    <source>
        <strain evidence="1">Benny 63K</strain>
    </source>
</reference>
<sequence>FAGFNGSWLPLRRKLSHPSAAYLHSRNSSVASANNLDVMRLGGQQQQPQQVPESGVSPRALARLVDTAQHQPRPRTLSGLSLATGLDFSNDYAQDQLAEYGQLKTSAEAAAASVAGGSGPLAALRPFRPAHRRLMSDSQFSAVSDASSFGDTQGHVEVPDAFGQPSREEEEWTRAKALEALHQFSTEGLRTLAYAHKEISESAYESWHQRYMVATTALVNRQQQVEAACEEIEGDLLLSGVSAIEDRLQAGVPETIFKLRRAGIRVWMLTGDKVETAINIAKSCRLIDTDVVETTKVDERTELGDRMTLLVMQSMTDLGELDRILSQALATARAMTATVDERFESRSRMEKLRRGMKRFGGFFVPSRVRSRADACMEEPLLSEDNNSRLSKSPAIAAEVGHHRHLDQNAIQHQGHGQGQQPIAGGGGAAAAAAAVSEVGWADDVQRGATPTTLLGLAKDSRAKRTLSISTD</sequence>
<keyword evidence="2" id="KW-1185">Reference proteome</keyword>
<feature type="non-terminal residue" evidence="1">
    <location>
        <position position="1"/>
    </location>
</feature>